<evidence type="ECO:0000313" key="1">
    <source>
        <dbReference type="EMBL" id="CAG8733728.1"/>
    </source>
</evidence>
<dbReference type="Proteomes" id="UP000789920">
    <property type="component" value="Unassembled WGS sequence"/>
</dbReference>
<gene>
    <name evidence="1" type="ORF">RPERSI_LOCUS12429</name>
</gene>
<dbReference type="EMBL" id="CAJVQC010026625">
    <property type="protein sequence ID" value="CAG8733728.1"/>
    <property type="molecule type" value="Genomic_DNA"/>
</dbReference>
<comment type="caution">
    <text evidence="1">The sequence shown here is derived from an EMBL/GenBank/DDBJ whole genome shotgun (WGS) entry which is preliminary data.</text>
</comment>
<feature type="non-terminal residue" evidence="1">
    <location>
        <position position="226"/>
    </location>
</feature>
<accession>A0ACA9Q8I6</accession>
<name>A0ACA9Q8I6_9GLOM</name>
<evidence type="ECO:0000313" key="2">
    <source>
        <dbReference type="Proteomes" id="UP000789920"/>
    </source>
</evidence>
<organism evidence="1 2">
    <name type="scientific">Racocetra persica</name>
    <dbReference type="NCBI Taxonomy" id="160502"/>
    <lineage>
        <taxon>Eukaryota</taxon>
        <taxon>Fungi</taxon>
        <taxon>Fungi incertae sedis</taxon>
        <taxon>Mucoromycota</taxon>
        <taxon>Glomeromycotina</taxon>
        <taxon>Glomeromycetes</taxon>
        <taxon>Diversisporales</taxon>
        <taxon>Gigasporaceae</taxon>
        <taxon>Racocetra</taxon>
    </lineage>
</organism>
<sequence>MAELPIRFQEYCQLQDLGVNPANIGFNWLTMESDRFICVRETAGGTNQVVIIDLNDPQNVMKRPISADSAIMHPTSKILALKAQRQLQIFNLDLKSKVKSHNMHEDVVFWKWINVKTLGLVTATAVYHWSMDGDSQPTKVFDRHVTLQNAQIINYRVNSDEKWMVLVGISAEDGRVAGHMQLFSKERQVSQPIEGHAAAFATLLLENGVSPTRLFTFAVRNQSGAK</sequence>
<reference evidence="1" key="1">
    <citation type="submission" date="2021-06" db="EMBL/GenBank/DDBJ databases">
        <authorList>
            <person name="Kallberg Y."/>
            <person name="Tangrot J."/>
            <person name="Rosling A."/>
        </authorList>
    </citation>
    <scope>NUCLEOTIDE SEQUENCE</scope>
    <source>
        <strain evidence="1">MA461A</strain>
    </source>
</reference>
<protein>
    <submittedName>
        <fullName evidence="1">21124_t:CDS:1</fullName>
    </submittedName>
</protein>
<keyword evidence="2" id="KW-1185">Reference proteome</keyword>
<proteinExistence type="predicted"/>